<dbReference type="InParanoid" id="A0A165IN82"/>
<sequence length="294" mass="31956">MASRQMSTVTGTVRSSRRVGGQWLGSAPDSREACWSSADARSPAETAAHRAAGDRSSREGSHASRPRVFSWKFCAAQCAAVCGLCASASRATTIELCVPSLPPHASCVARRLQRWTRCESAAQYTRDGRVVPGVTPADHPGFVLMIAANEPRQSWLRARFLFTSAIAPAPFAPPREHVAHCPAHHNASVVRHSLPALFSHFPASHPPLHQTVLSVLFDGGPLPLSPLRRGSFAILSPLRSAPHTLPLPCQRYSPLPHSYLFLCTAAQPRYNRSRADKYVCPLPRPRLPISGPYV</sequence>
<feature type="compositionally biased region" description="Basic and acidic residues" evidence="1">
    <location>
        <begin position="47"/>
        <end position="62"/>
    </location>
</feature>
<organism evidence="2 3">
    <name type="scientific">Laetiporus sulphureus 93-53</name>
    <dbReference type="NCBI Taxonomy" id="1314785"/>
    <lineage>
        <taxon>Eukaryota</taxon>
        <taxon>Fungi</taxon>
        <taxon>Dikarya</taxon>
        <taxon>Basidiomycota</taxon>
        <taxon>Agaricomycotina</taxon>
        <taxon>Agaricomycetes</taxon>
        <taxon>Polyporales</taxon>
        <taxon>Laetiporus</taxon>
    </lineage>
</organism>
<dbReference type="GeneID" id="63819322"/>
<gene>
    <name evidence="2" type="ORF">LAESUDRAFT_39393</name>
</gene>
<feature type="compositionally biased region" description="Polar residues" evidence="1">
    <location>
        <begin position="1"/>
        <end position="14"/>
    </location>
</feature>
<name>A0A165IN82_9APHY</name>
<evidence type="ECO:0000256" key="1">
    <source>
        <dbReference type="SAM" id="MobiDB-lite"/>
    </source>
</evidence>
<feature type="region of interest" description="Disordered" evidence="1">
    <location>
        <begin position="1"/>
        <end position="62"/>
    </location>
</feature>
<protein>
    <submittedName>
        <fullName evidence="2">Uncharacterized protein</fullName>
    </submittedName>
</protein>
<dbReference type="RefSeq" id="XP_040770824.1">
    <property type="nucleotide sequence ID" value="XM_040902291.1"/>
</dbReference>
<reference evidence="2 3" key="1">
    <citation type="journal article" date="2016" name="Mol. Biol. Evol.">
        <title>Comparative Genomics of Early-Diverging Mushroom-Forming Fungi Provides Insights into the Origins of Lignocellulose Decay Capabilities.</title>
        <authorList>
            <person name="Nagy L.G."/>
            <person name="Riley R."/>
            <person name="Tritt A."/>
            <person name="Adam C."/>
            <person name="Daum C."/>
            <person name="Floudas D."/>
            <person name="Sun H."/>
            <person name="Yadav J.S."/>
            <person name="Pangilinan J."/>
            <person name="Larsson K.H."/>
            <person name="Matsuura K."/>
            <person name="Barry K."/>
            <person name="Labutti K."/>
            <person name="Kuo R."/>
            <person name="Ohm R.A."/>
            <person name="Bhattacharya S.S."/>
            <person name="Shirouzu T."/>
            <person name="Yoshinaga Y."/>
            <person name="Martin F.M."/>
            <person name="Grigoriev I.V."/>
            <person name="Hibbett D.S."/>
        </authorList>
    </citation>
    <scope>NUCLEOTIDE SEQUENCE [LARGE SCALE GENOMIC DNA]</scope>
    <source>
        <strain evidence="2 3">93-53</strain>
    </source>
</reference>
<dbReference type="AlphaFoldDB" id="A0A165IN82"/>
<proteinExistence type="predicted"/>
<dbReference type="Proteomes" id="UP000076871">
    <property type="component" value="Unassembled WGS sequence"/>
</dbReference>
<evidence type="ECO:0000313" key="3">
    <source>
        <dbReference type="Proteomes" id="UP000076871"/>
    </source>
</evidence>
<accession>A0A165IN82</accession>
<keyword evidence="3" id="KW-1185">Reference proteome</keyword>
<evidence type="ECO:0000313" key="2">
    <source>
        <dbReference type="EMBL" id="KZT13314.1"/>
    </source>
</evidence>
<dbReference type="EMBL" id="KV427605">
    <property type="protein sequence ID" value="KZT13314.1"/>
    <property type="molecule type" value="Genomic_DNA"/>
</dbReference>